<evidence type="ECO:0000256" key="2">
    <source>
        <dbReference type="ARBA" id="ARBA00022692"/>
    </source>
</evidence>
<evidence type="ECO:0000256" key="3">
    <source>
        <dbReference type="ARBA" id="ARBA00022989"/>
    </source>
</evidence>
<sequence length="206" mass="22299">MRNIFILVLALSTDTFVASIAYGANRVGISWIKVIAANAICSGCLGAALLFGNVIDDFVPEAFAKGVGFSCLFFLGVMKLLDYTIKKYINNHVHVHKDLTFSISGLSIIINIYGNPMAADWDDSKTLSWKEMIMFSLAMSIDSLVAGALSGFLMINPGYATLAALFVGIAVMYAGLFLGKRLAALKGWDLSWLSGVLFLFLAFSKL</sequence>
<reference evidence="6 7" key="1">
    <citation type="submission" date="2018-02" db="EMBL/GenBank/DDBJ databases">
        <title>Genomic Encyclopedia of Archaeal and Bacterial Type Strains, Phase II (KMG-II): from individual species to whole genera.</title>
        <authorList>
            <person name="Goeker M."/>
        </authorList>
    </citation>
    <scope>NUCLEOTIDE SEQUENCE [LARGE SCALE GENOMIC DNA]</scope>
    <source>
        <strain evidence="6 7">DSM 3808</strain>
    </source>
</reference>
<evidence type="ECO:0000256" key="1">
    <source>
        <dbReference type="ARBA" id="ARBA00022475"/>
    </source>
</evidence>
<organism evidence="6 7">
    <name type="scientific">Lacrimispora xylanisolvens</name>
    <dbReference type="NCBI Taxonomy" id="384636"/>
    <lineage>
        <taxon>Bacteria</taxon>
        <taxon>Bacillati</taxon>
        <taxon>Bacillota</taxon>
        <taxon>Clostridia</taxon>
        <taxon>Lachnospirales</taxon>
        <taxon>Lachnospiraceae</taxon>
        <taxon>Lacrimispora</taxon>
    </lineage>
</organism>
<feature type="transmembrane region" description="Helical" evidence="5">
    <location>
        <begin position="29"/>
        <end position="51"/>
    </location>
</feature>
<evidence type="ECO:0000256" key="5">
    <source>
        <dbReference type="SAM" id="Phobius"/>
    </source>
</evidence>
<gene>
    <name evidence="6" type="ORF">BXY41_107168</name>
</gene>
<keyword evidence="2 5" id="KW-0812">Transmembrane</keyword>
<feature type="transmembrane region" description="Helical" evidence="5">
    <location>
        <begin position="101"/>
        <end position="121"/>
    </location>
</feature>
<evidence type="ECO:0000313" key="7">
    <source>
        <dbReference type="Proteomes" id="UP000237749"/>
    </source>
</evidence>
<evidence type="ECO:0000313" key="6">
    <source>
        <dbReference type="EMBL" id="PPK80239.1"/>
    </source>
</evidence>
<protein>
    <submittedName>
        <fullName evidence="6">Putative sporulation protein YtaF</fullName>
    </submittedName>
</protein>
<dbReference type="RefSeq" id="WP_104437560.1">
    <property type="nucleotide sequence ID" value="NZ_PTJA01000007.1"/>
</dbReference>
<name>A0A2S6HRL1_9FIRM</name>
<keyword evidence="7" id="KW-1185">Reference proteome</keyword>
<dbReference type="InterPro" id="IPR003810">
    <property type="entry name" value="Mntp/YtaF"/>
</dbReference>
<dbReference type="AlphaFoldDB" id="A0A2S6HRL1"/>
<dbReference type="PANTHER" id="PTHR35529:SF2">
    <property type="entry name" value="SPORULATION PROTEIN YTAF-RELATED"/>
    <property type="match status" value="1"/>
</dbReference>
<keyword evidence="1" id="KW-1003">Cell membrane</keyword>
<feature type="transmembrane region" description="Helical" evidence="5">
    <location>
        <begin position="159"/>
        <end position="178"/>
    </location>
</feature>
<accession>A0A2S6HRL1</accession>
<feature type="transmembrane region" description="Helical" evidence="5">
    <location>
        <begin position="133"/>
        <end position="153"/>
    </location>
</feature>
<evidence type="ECO:0000256" key="4">
    <source>
        <dbReference type="ARBA" id="ARBA00023136"/>
    </source>
</evidence>
<proteinExistence type="predicted"/>
<dbReference type="PANTHER" id="PTHR35529">
    <property type="entry name" value="MANGANESE EFFLUX PUMP MNTP-RELATED"/>
    <property type="match status" value="1"/>
</dbReference>
<dbReference type="Pfam" id="PF02659">
    <property type="entry name" value="Mntp"/>
    <property type="match status" value="1"/>
</dbReference>
<dbReference type="OrthoDB" id="1650809at2"/>
<keyword evidence="4 5" id="KW-0472">Membrane</keyword>
<keyword evidence="3 5" id="KW-1133">Transmembrane helix</keyword>
<dbReference type="EMBL" id="PTJA01000007">
    <property type="protein sequence ID" value="PPK80239.1"/>
    <property type="molecule type" value="Genomic_DNA"/>
</dbReference>
<feature type="transmembrane region" description="Helical" evidence="5">
    <location>
        <begin position="63"/>
        <end position="81"/>
    </location>
</feature>
<dbReference type="Proteomes" id="UP000237749">
    <property type="component" value="Unassembled WGS sequence"/>
</dbReference>
<comment type="caution">
    <text evidence="6">The sequence shown here is derived from an EMBL/GenBank/DDBJ whole genome shotgun (WGS) entry which is preliminary data.</text>
</comment>